<name>A0ACB1AYU5_MELEN</name>
<gene>
    <name evidence="1" type="ORF">MENTE1834_LOCUS44263</name>
</gene>
<protein>
    <submittedName>
        <fullName evidence="1">Uncharacterized protein</fullName>
    </submittedName>
</protein>
<reference evidence="1" key="1">
    <citation type="submission" date="2023-11" db="EMBL/GenBank/DDBJ databases">
        <authorList>
            <person name="Poullet M."/>
        </authorList>
    </citation>
    <scope>NUCLEOTIDE SEQUENCE</scope>
    <source>
        <strain evidence="1">E1834</strain>
    </source>
</reference>
<comment type="caution">
    <text evidence="1">The sequence shown here is derived from an EMBL/GenBank/DDBJ whole genome shotgun (WGS) entry which is preliminary data.</text>
</comment>
<dbReference type="EMBL" id="CAVMJV010000133">
    <property type="protein sequence ID" value="CAK5109811.1"/>
    <property type="molecule type" value="Genomic_DNA"/>
</dbReference>
<dbReference type="Proteomes" id="UP001497535">
    <property type="component" value="Unassembled WGS sequence"/>
</dbReference>
<organism evidence="1 2">
    <name type="scientific">Meloidogyne enterolobii</name>
    <name type="common">Root-knot nematode worm</name>
    <name type="synonym">Meloidogyne mayaguensis</name>
    <dbReference type="NCBI Taxonomy" id="390850"/>
    <lineage>
        <taxon>Eukaryota</taxon>
        <taxon>Metazoa</taxon>
        <taxon>Ecdysozoa</taxon>
        <taxon>Nematoda</taxon>
        <taxon>Chromadorea</taxon>
        <taxon>Rhabditida</taxon>
        <taxon>Tylenchina</taxon>
        <taxon>Tylenchomorpha</taxon>
        <taxon>Tylenchoidea</taxon>
        <taxon>Meloidogynidae</taxon>
        <taxon>Meloidogyninae</taxon>
        <taxon>Meloidogyne</taxon>
    </lineage>
</organism>
<evidence type="ECO:0000313" key="2">
    <source>
        <dbReference type="Proteomes" id="UP001497535"/>
    </source>
</evidence>
<keyword evidence="2" id="KW-1185">Reference proteome</keyword>
<sequence length="165" mass="19202">MLFDQRILQNASNVCNHLLSLGPYANEDTPVTKTFCASIRNIELYSNSSKASRENGDIYYYLPLNSIVKAIRIQYYHNYKIYPFECENIDEIKIKINKIINPERSIRVGDWSINQHFQMLNDHIAVCIIHVSVQIQFGRRLSSKTPNFVVAKLELDSEHLFMFGK</sequence>
<proteinExistence type="predicted"/>
<accession>A0ACB1AYU5</accession>
<evidence type="ECO:0000313" key="1">
    <source>
        <dbReference type="EMBL" id="CAK5109811.1"/>
    </source>
</evidence>